<dbReference type="AlphaFoldDB" id="A0A9W7TBW8"/>
<feature type="non-terminal residue" evidence="2">
    <location>
        <position position="65"/>
    </location>
</feature>
<comment type="caution">
    <text evidence="2">The sequence shown here is derived from an EMBL/GenBank/DDBJ whole genome shotgun (WGS) entry which is preliminary data.</text>
</comment>
<feature type="region of interest" description="Disordered" evidence="1">
    <location>
        <begin position="40"/>
        <end position="65"/>
    </location>
</feature>
<gene>
    <name evidence="2" type="ORF">IRJ41_015048</name>
</gene>
<name>A0A9W7TBW8_TRIRA</name>
<evidence type="ECO:0000313" key="3">
    <source>
        <dbReference type="Proteomes" id="UP001059041"/>
    </source>
</evidence>
<evidence type="ECO:0000256" key="1">
    <source>
        <dbReference type="SAM" id="MobiDB-lite"/>
    </source>
</evidence>
<dbReference type="EMBL" id="JAFHDT010000021">
    <property type="protein sequence ID" value="KAI7794375.1"/>
    <property type="molecule type" value="Genomic_DNA"/>
</dbReference>
<dbReference type="Proteomes" id="UP001059041">
    <property type="component" value="Linkage Group LG21"/>
</dbReference>
<organism evidence="2 3">
    <name type="scientific">Triplophysa rosa</name>
    <name type="common">Cave loach</name>
    <dbReference type="NCBI Taxonomy" id="992332"/>
    <lineage>
        <taxon>Eukaryota</taxon>
        <taxon>Metazoa</taxon>
        <taxon>Chordata</taxon>
        <taxon>Craniata</taxon>
        <taxon>Vertebrata</taxon>
        <taxon>Euteleostomi</taxon>
        <taxon>Actinopterygii</taxon>
        <taxon>Neopterygii</taxon>
        <taxon>Teleostei</taxon>
        <taxon>Ostariophysi</taxon>
        <taxon>Cypriniformes</taxon>
        <taxon>Nemacheilidae</taxon>
        <taxon>Triplophysa</taxon>
    </lineage>
</organism>
<accession>A0A9W7TBW8</accession>
<keyword evidence="3" id="KW-1185">Reference proteome</keyword>
<proteinExistence type="predicted"/>
<protein>
    <submittedName>
        <fullName evidence="2">Nucleolar protein 4-like</fullName>
    </submittedName>
</protein>
<evidence type="ECO:0000313" key="2">
    <source>
        <dbReference type="EMBL" id="KAI7794375.1"/>
    </source>
</evidence>
<feature type="compositionally biased region" description="Basic and acidic residues" evidence="1">
    <location>
        <begin position="52"/>
        <end position="65"/>
    </location>
</feature>
<sequence length="65" mass="7206">MSNPSSAVELARLCLQDECSVSSEEFDMSDPTWISAERHAALSDLNNPSSTERMHSPQNAHKDED</sequence>
<reference evidence="2" key="1">
    <citation type="submission" date="2021-02" db="EMBL/GenBank/DDBJ databases">
        <title>Comparative genomics reveals that relaxation of natural selection precedes convergent phenotypic evolution of cavefish.</title>
        <authorList>
            <person name="Peng Z."/>
        </authorList>
    </citation>
    <scope>NUCLEOTIDE SEQUENCE</scope>
    <source>
        <tissue evidence="2">Muscle</tissue>
    </source>
</reference>